<keyword evidence="3" id="KW-0067">ATP-binding</keyword>
<dbReference type="InterPro" id="IPR024185">
    <property type="entry name" value="FTHF_cligase-like_sf"/>
</dbReference>
<dbReference type="InterPro" id="IPR002698">
    <property type="entry name" value="FTHF_cligase"/>
</dbReference>
<evidence type="ECO:0000256" key="3">
    <source>
        <dbReference type="ARBA" id="ARBA00022840"/>
    </source>
</evidence>
<dbReference type="SUPFAM" id="SSF100950">
    <property type="entry name" value="NagB/RpiA/CoA transferase-like"/>
    <property type="match status" value="1"/>
</dbReference>
<evidence type="ECO:0000256" key="2">
    <source>
        <dbReference type="ARBA" id="ARBA00022741"/>
    </source>
</evidence>
<proteinExistence type="inferred from homology"/>
<accession>A0A0S4XML1</accession>
<protein>
    <submittedName>
        <fullName evidence="4">5-formyltetrahydrofolate cyclo-ligase (Fragment 2)</fullName>
        <ecNumber evidence="4">6.3.3.2</ecNumber>
    </submittedName>
</protein>
<dbReference type="Gene3D" id="3.40.50.10420">
    <property type="entry name" value="NagB/RpiA/CoA transferase-like"/>
    <property type="match status" value="1"/>
</dbReference>
<dbReference type="EC" id="6.3.3.2" evidence="4"/>
<keyword evidence="2" id="KW-0547">Nucleotide-binding</keyword>
<name>A0A0S4XML1_9BACT</name>
<keyword evidence="4" id="KW-0436">Ligase</keyword>
<dbReference type="EMBL" id="FAXN01000028">
    <property type="protein sequence ID" value="CUV65353.1"/>
    <property type="molecule type" value="Genomic_DNA"/>
</dbReference>
<gene>
    <name evidence="4" type="primary">fthC</name>
    <name evidence="4" type="ORF">BN3087_290006</name>
</gene>
<dbReference type="GO" id="GO:0005524">
    <property type="term" value="F:ATP binding"/>
    <property type="evidence" value="ECO:0007669"/>
    <property type="project" value="UniProtKB-KW"/>
</dbReference>
<dbReference type="PANTHER" id="PTHR23407:SF1">
    <property type="entry name" value="5-FORMYLTETRAHYDROFOLATE CYCLO-LIGASE"/>
    <property type="match status" value="1"/>
</dbReference>
<sequence>MEGKSFRLVQYRLPLHKKKFGIKEPKNSYKFRTKNIDLAIVPIVGTDITLRRVGFGKGMYDRFFEKQKKHINYTLFITRKLFISEHNITDSHDISADMIII</sequence>
<dbReference type="GO" id="GO:0030272">
    <property type="term" value="F:5-formyltetrahydrofolate cyclo-ligase activity"/>
    <property type="evidence" value="ECO:0007669"/>
    <property type="project" value="UniProtKB-EC"/>
</dbReference>
<comment type="similarity">
    <text evidence="1">Belongs to the 5-formyltetrahydrofolate cyclo-ligase family.</text>
</comment>
<organism evidence="4">
    <name type="scientific">Sulfurovum sp. enrichment culture clone C5</name>
    <dbReference type="NCBI Taxonomy" id="497650"/>
    <lineage>
        <taxon>Bacteria</taxon>
        <taxon>Pseudomonadati</taxon>
        <taxon>Campylobacterota</taxon>
        <taxon>Epsilonproteobacteria</taxon>
        <taxon>Campylobacterales</taxon>
        <taxon>Sulfurovaceae</taxon>
        <taxon>Sulfurovum</taxon>
        <taxon>environmental samples</taxon>
    </lineage>
</organism>
<dbReference type="PANTHER" id="PTHR23407">
    <property type="entry name" value="ATPASE INHIBITOR/5-FORMYLTETRAHYDROFOLATE CYCLO-LIGASE"/>
    <property type="match status" value="1"/>
</dbReference>
<dbReference type="AlphaFoldDB" id="A0A0S4XML1"/>
<dbReference type="GO" id="GO:0035999">
    <property type="term" value="P:tetrahydrofolate interconversion"/>
    <property type="evidence" value="ECO:0007669"/>
    <property type="project" value="TreeGrafter"/>
</dbReference>
<evidence type="ECO:0000313" key="4">
    <source>
        <dbReference type="EMBL" id="CUV65353.1"/>
    </source>
</evidence>
<dbReference type="GO" id="GO:0009396">
    <property type="term" value="P:folic acid-containing compound biosynthetic process"/>
    <property type="evidence" value="ECO:0007669"/>
    <property type="project" value="TreeGrafter"/>
</dbReference>
<evidence type="ECO:0000256" key="1">
    <source>
        <dbReference type="ARBA" id="ARBA00010638"/>
    </source>
</evidence>
<reference evidence="4" key="1">
    <citation type="submission" date="2015-11" db="EMBL/GenBank/DDBJ databases">
        <authorList>
            <person name="Zhang Y."/>
            <person name="Guo Z."/>
        </authorList>
    </citation>
    <scope>NUCLEOTIDE SEQUENCE</scope>
    <source>
        <strain evidence="4">BN30871</strain>
    </source>
</reference>
<dbReference type="InterPro" id="IPR037171">
    <property type="entry name" value="NagB/RpiA_transferase-like"/>
</dbReference>
<dbReference type="Pfam" id="PF01812">
    <property type="entry name" value="5-FTHF_cyc-lig"/>
    <property type="match status" value="1"/>
</dbReference>